<reference evidence="1 2" key="1">
    <citation type="journal article" date="2021" name="Front. Genet.">
        <title>Chromosome-Level Genome Assembly Reveals Significant Gene Expansion in the Toll and IMD Signaling Pathways of Dendrolimus kikuchii.</title>
        <authorList>
            <person name="Zhou J."/>
            <person name="Wu P."/>
            <person name="Xiong Z."/>
            <person name="Liu N."/>
            <person name="Zhao N."/>
            <person name="Ji M."/>
            <person name="Qiu Y."/>
            <person name="Yang B."/>
        </authorList>
    </citation>
    <scope>NUCLEOTIDE SEQUENCE [LARGE SCALE GENOMIC DNA]</scope>
    <source>
        <strain evidence="1">Ann1</strain>
    </source>
</reference>
<name>A0ACC1CLV9_9NEOP</name>
<organism evidence="1 2">
    <name type="scientific">Dendrolimus kikuchii</name>
    <dbReference type="NCBI Taxonomy" id="765133"/>
    <lineage>
        <taxon>Eukaryota</taxon>
        <taxon>Metazoa</taxon>
        <taxon>Ecdysozoa</taxon>
        <taxon>Arthropoda</taxon>
        <taxon>Hexapoda</taxon>
        <taxon>Insecta</taxon>
        <taxon>Pterygota</taxon>
        <taxon>Neoptera</taxon>
        <taxon>Endopterygota</taxon>
        <taxon>Lepidoptera</taxon>
        <taxon>Glossata</taxon>
        <taxon>Ditrysia</taxon>
        <taxon>Bombycoidea</taxon>
        <taxon>Lasiocampidae</taxon>
        <taxon>Dendrolimus</taxon>
    </lineage>
</organism>
<sequence length="78" mass="8777">MSDGLPLSNDHLANEITNCLEDIYSSTAKITHSHKALLETNLAVIAYIEESKQRLEKLRLKRARKASSLKEVVKILSE</sequence>
<accession>A0ACC1CLV9</accession>
<comment type="caution">
    <text evidence="1">The sequence shown here is derived from an EMBL/GenBank/DDBJ whole genome shotgun (WGS) entry which is preliminary data.</text>
</comment>
<dbReference type="Proteomes" id="UP000824533">
    <property type="component" value="Linkage Group LG21"/>
</dbReference>
<evidence type="ECO:0000313" key="2">
    <source>
        <dbReference type="Proteomes" id="UP000824533"/>
    </source>
</evidence>
<keyword evidence="2" id="KW-1185">Reference proteome</keyword>
<dbReference type="EMBL" id="CM034407">
    <property type="protein sequence ID" value="KAJ0172594.1"/>
    <property type="molecule type" value="Genomic_DNA"/>
</dbReference>
<proteinExistence type="predicted"/>
<evidence type="ECO:0000313" key="1">
    <source>
        <dbReference type="EMBL" id="KAJ0172594.1"/>
    </source>
</evidence>
<gene>
    <name evidence="1" type="ORF">K1T71_011733</name>
</gene>
<protein>
    <submittedName>
        <fullName evidence="1">Uncharacterized protein</fullName>
    </submittedName>
</protein>